<comment type="subcellular location">
    <subcellularLocation>
        <location evidence="2">Cytoplasm</location>
    </subcellularLocation>
    <subcellularLocation>
        <location evidence="1">Nucleus</location>
    </subcellularLocation>
</comment>
<evidence type="ECO:0000256" key="3">
    <source>
        <dbReference type="ARBA" id="ARBA00022490"/>
    </source>
</evidence>
<keyword evidence="4" id="KW-1017">Isopeptide bond</keyword>
<evidence type="ECO:0000256" key="6">
    <source>
        <dbReference type="ARBA" id="ARBA00022843"/>
    </source>
</evidence>
<name>C1E455_MICCC</name>
<dbReference type="GO" id="GO:0006355">
    <property type="term" value="P:regulation of DNA-templated transcription"/>
    <property type="evidence" value="ECO:0007669"/>
    <property type="project" value="InterPro"/>
</dbReference>
<sequence>MPRFSKKVIGTVDAAGDDVNAYEAERAARIEENKRRMMALGILDTANALADAANAERVAARNARADAASANGGYNRRIERPAVKRRSGRLSGEVPKDYSAELDSNGTNRDLWEPVYNEERYTLAHKEALGTSTKTWTLFVDGYDAKGNRIYDPVRGATCHQCRQKTVCKHTSCGGCGELRGQFCGDCLWMRYGEHVDEANDAGDAWRCPSCRDLCNCSFCRQRKGLPPTGTLYRRAIKAGFASVAHYLVLNNMAGDDDCGENDDRESPARVPETPEKETEAEAEAETQPERRSEEIHAAGPKTPESKPKERKRRHDPVATPRKRSRLLALECDVVASSVAAAARPVEDEPGYSRRR</sequence>
<proteinExistence type="predicted"/>
<evidence type="ECO:0000256" key="1">
    <source>
        <dbReference type="ARBA" id="ARBA00004123"/>
    </source>
</evidence>
<dbReference type="PANTHER" id="PTHR31169:SF23">
    <property type="entry name" value="OS03G0572250 PROTEIN"/>
    <property type="match status" value="1"/>
</dbReference>
<dbReference type="GO" id="GO:0005634">
    <property type="term" value="C:nucleus"/>
    <property type="evidence" value="ECO:0007669"/>
    <property type="project" value="UniProtKB-SubCell"/>
</dbReference>
<evidence type="ECO:0000313" key="13">
    <source>
        <dbReference type="Proteomes" id="UP000002009"/>
    </source>
</evidence>
<evidence type="ECO:0000259" key="11">
    <source>
        <dbReference type="Pfam" id="PF10497"/>
    </source>
</evidence>
<evidence type="ECO:0000313" key="12">
    <source>
        <dbReference type="EMBL" id="ACO62667.1"/>
    </source>
</evidence>
<evidence type="ECO:0000256" key="9">
    <source>
        <dbReference type="ARBA" id="ARBA00023242"/>
    </source>
</evidence>
<dbReference type="Proteomes" id="UP000002009">
    <property type="component" value="Chromosome 4"/>
</dbReference>
<feature type="compositionally biased region" description="Basic and acidic residues" evidence="10">
    <location>
        <begin position="265"/>
        <end position="280"/>
    </location>
</feature>
<keyword evidence="5" id="KW-0597">Phosphoprotein</keyword>
<feature type="domain" description="Zinc-finger" evidence="11">
    <location>
        <begin position="151"/>
        <end position="248"/>
    </location>
</feature>
<feature type="region of interest" description="Disordered" evidence="10">
    <location>
        <begin position="257"/>
        <end position="329"/>
    </location>
</feature>
<reference evidence="12 13" key="1">
    <citation type="journal article" date="2009" name="Science">
        <title>Green evolution and dynamic adaptations revealed by genomes of the marine picoeukaryotes Micromonas.</title>
        <authorList>
            <person name="Worden A.Z."/>
            <person name="Lee J.H."/>
            <person name="Mock T."/>
            <person name="Rouze P."/>
            <person name="Simmons M.P."/>
            <person name="Aerts A.L."/>
            <person name="Allen A.E."/>
            <person name="Cuvelier M.L."/>
            <person name="Derelle E."/>
            <person name="Everett M.V."/>
            <person name="Foulon E."/>
            <person name="Grimwood J."/>
            <person name="Gundlach H."/>
            <person name="Henrissat B."/>
            <person name="Napoli C."/>
            <person name="McDonald S.M."/>
            <person name="Parker M.S."/>
            <person name="Rombauts S."/>
            <person name="Salamov A."/>
            <person name="Von Dassow P."/>
            <person name="Badger J.H."/>
            <person name="Coutinho P.M."/>
            <person name="Demir E."/>
            <person name="Dubchak I."/>
            <person name="Gentemann C."/>
            <person name="Eikrem W."/>
            <person name="Gready J.E."/>
            <person name="John U."/>
            <person name="Lanier W."/>
            <person name="Lindquist E.A."/>
            <person name="Lucas S."/>
            <person name="Mayer K.F."/>
            <person name="Moreau H."/>
            <person name="Not F."/>
            <person name="Otillar R."/>
            <person name="Panaud O."/>
            <person name="Pangilinan J."/>
            <person name="Paulsen I."/>
            <person name="Piegu B."/>
            <person name="Poliakov A."/>
            <person name="Robbens S."/>
            <person name="Schmutz J."/>
            <person name="Toulza E."/>
            <person name="Wyss T."/>
            <person name="Zelensky A."/>
            <person name="Zhou K."/>
            <person name="Armbrust E.V."/>
            <person name="Bhattacharya D."/>
            <person name="Goodenough U.W."/>
            <person name="Van de Peer Y."/>
            <person name="Grigoriev I.V."/>
        </authorList>
    </citation>
    <scope>NUCLEOTIDE SEQUENCE [LARGE SCALE GENOMIC DNA]</scope>
    <source>
        <strain evidence="13">RCC299 / NOUM17</strain>
    </source>
</reference>
<dbReference type="RefSeq" id="XP_002501409.1">
    <property type="nucleotide sequence ID" value="XM_002501363.1"/>
</dbReference>
<dbReference type="InterPro" id="IPR040221">
    <property type="entry name" value="CDCA7/CDA7L"/>
</dbReference>
<keyword evidence="13" id="KW-1185">Reference proteome</keyword>
<dbReference type="AlphaFoldDB" id="C1E455"/>
<keyword evidence="6" id="KW-0832">Ubl conjugation</keyword>
<accession>C1E455</accession>
<evidence type="ECO:0000256" key="8">
    <source>
        <dbReference type="ARBA" id="ARBA00023163"/>
    </source>
</evidence>
<dbReference type="PANTHER" id="PTHR31169">
    <property type="entry name" value="OS05G0300700 PROTEIN"/>
    <property type="match status" value="1"/>
</dbReference>
<evidence type="ECO:0000256" key="2">
    <source>
        <dbReference type="ARBA" id="ARBA00004496"/>
    </source>
</evidence>
<dbReference type="Pfam" id="PF10497">
    <property type="entry name" value="zf-4CXXC_R1"/>
    <property type="match status" value="1"/>
</dbReference>
<keyword evidence="8" id="KW-0804">Transcription</keyword>
<dbReference type="InParanoid" id="C1E455"/>
<keyword evidence="3" id="KW-0963">Cytoplasm</keyword>
<evidence type="ECO:0000256" key="7">
    <source>
        <dbReference type="ARBA" id="ARBA00023015"/>
    </source>
</evidence>
<gene>
    <name evidence="12" type="ORF">MICPUN_57915</name>
</gene>
<dbReference type="GO" id="GO:0005737">
    <property type="term" value="C:cytoplasm"/>
    <property type="evidence" value="ECO:0007669"/>
    <property type="project" value="UniProtKB-SubCell"/>
</dbReference>
<feature type="compositionally biased region" description="Basic residues" evidence="10">
    <location>
        <begin position="309"/>
        <end position="326"/>
    </location>
</feature>
<evidence type="ECO:0000256" key="4">
    <source>
        <dbReference type="ARBA" id="ARBA00022499"/>
    </source>
</evidence>
<organism evidence="12 13">
    <name type="scientific">Micromonas commoda (strain RCC299 / NOUM17 / CCMP2709)</name>
    <name type="common">Picoplanktonic green alga</name>
    <dbReference type="NCBI Taxonomy" id="296587"/>
    <lineage>
        <taxon>Eukaryota</taxon>
        <taxon>Viridiplantae</taxon>
        <taxon>Chlorophyta</taxon>
        <taxon>Mamiellophyceae</taxon>
        <taxon>Mamiellales</taxon>
        <taxon>Mamiellaceae</taxon>
        <taxon>Micromonas</taxon>
    </lineage>
</organism>
<evidence type="ECO:0000256" key="5">
    <source>
        <dbReference type="ARBA" id="ARBA00022553"/>
    </source>
</evidence>
<dbReference type="FunCoup" id="C1E455">
    <property type="interactions" value="148"/>
</dbReference>
<protein>
    <recommendedName>
        <fullName evidence="11">Zinc-finger domain-containing protein</fullName>
    </recommendedName>
</protein>
<dbReference type="KEGG" id="mis:MICPUN_57915"/>
<dbReference type="EMBL" id="CP001325">
    <property type="protein sequence ID" value="ACO62667.1"/>
    <property type="molecule type" value="Genomic_DNA"/>
</dbReference>
<dbReference type="InterPro" id="IPR018866">
    <property type="entry name" value="Znf-4CXXC_R1"/>
</dbReference>
<dbReference type="OrthoDB" id="298344at2759"/>
<dbReference type="OMA" id="CNKCELL"/>
<dbReference type="GeneID" id="8243081"/>
<keyword evidence="7" id="KW-0805">Transcription regulation</keyword>
<feature type="compositionally biased region" description="Basic and acidic residues" evidence="10">
    <location>
        <begin position="288"/>
        <end position="297"/>
    </location>
</feature>
<dbReference type="eggNOG" id="ENOG502QWH1">
    <property type="taxonomic scope" value="Eukaryota"/>
</dbReference>
<keyword evidence="9" id="KW-0539">Nucleus</keyword>
<evidence type="ECO:0000256" key="10">
    <source>
        <dbReference type="SAM" id="MobiDB-lite"/>
    </source>
</evidence>
<dbReference type="STRING" id="296587.C1E455"/>